<sequence length="129" mass="13806">MNVRAVPVIALALTLGLSGCATEGKSAAERTVERFYTAVRDHDGQRACTLLAPEAVEGLRTGGEVCAKAVLGLDLPGGQVRETAVWGDEAQVRLTHDTVFLHRFPLGWLVRAAGCRSRGDLPYSCEVKT</sequence>
<evidence type="ECO:0000313" key="1">
    <source>
        <dbReference type="EMBL" id="MFC3984850.1"/>
    </source>
</evidence>
<proteinExistence type="predicted"/>
<comment type="caution">
    <text evidence="1">The sequence shown here is derived from an EMBL/GenBank/DDBJ whole genome shotgun (WGS) entry which is preliminary data.</text>
</comment>
<dbReference type="EMBL" id="JBHSBC010000038">
    <property type="protein sequence ID" value="MFC3984850.1"/>
    <property type="molecule type" value="Genomic_DNA"/>
</dbReference>
<name>A0ABV8FBK8_9ACTN</name>
<evidence type="ECO:0008006" key="3">
    <source>
        <dbReference type="Google" id="ProtNLM"/>
    </source>
</evidence>
<gene>
    <name evidence="1" type="ORF">ACFOYY_32315</name>
</gene>
<evidence type="ECO:0000313" key="2">
    <source>
        <dbReference type="Proteomes" id="UP001595698"/>
    </source>
</evidence>
<keyword evidence="2" id="KW-1185">Reference proteome</keyword>
<dbReference type="RefSeq" id="WP_352015007.1">
    <property type="nucleotide sequence ID" value="NZ_JBHSBC010000038.1"/>
</dbReference>
<accession>A0ABV8FBK8</accession>
<protein>
    <recommendedName>
        <fullName evidence="3">Lipoprotein</fullName>
    </recommendedName>
</protein>
<reference evidence="2" key="1">
    <citation type="journal article" date="2019" name="Int. J. Syst. Evol. Microbiol.">
        <title>The Global Catalogue of Microorganisms (GCM) 10K type strain sequencing project: providing services to taxonomists for standard genome sequencing and annotation.</title>
        <authorList>
            <consortium name="The Broad Institute Genomics Platform"/>
            <consortium name="The Broad Institute Genome Sequencing Center for Infectious Disease"/>
            <person name="Wu L."/>
            <person name="Ma J."/>
        </authorList>
    </citation>
    <scope>NUCLEOTIDE SEQUENCE [LARGE SCALE GENOMIC DNA]</scope>
    <source>
        <strain evidence="2">TBRC 7912</strain>
    </source>
</reference>
<organism evidence="1 2">
    <name type="scientific">Streptosporangium jomthongense</name>
    <dbReference type="NCBI Taxonomy" id="1193683"/>
    <lineage>
        <taxon>Bacteria</taxon>
        <taxon>Bacillati</taxon>
        <taxon>Actinomycetota</taxon>
        <taxon>Actinomycetes</taxon>
        <taxon>Streptosporangiales</taxon>
        <taxon>Streptosporangiaceae</taxon>
        <taxon>Streptosporangium</taxon>
    </lineage>
</organism>
<dbReference type="PROSITE" id="PS51257">
    <property type="entry name" value="PROKAR_LIPOPROTEIN"/>
    <property type="match status" value="1"/>
</dbReference>
<dbReference type="Proteomes" id="UP001595698">
    <property type="component" value="Unassembled WGS sequence"/>
</dbReference>